<keyword evidence="2" id="KW-1185">Reference proteome</keyword>
<accession>A0ACC2CNN5</accession>
<comment type="caution">
    <text evidence="1">The sequence shown here is derived from an EMBL/GenBank/DDBJ whole genome shotgun (WGS) entry which is preliminary data.</text>
</comment>
<dbReference type="Proteomes" id="UP001162992">
    <property type="component" value="Chromosome 9"/>
</dbReference>
<sequence>MDNAGLRIPLIRTESTAVEIEKTEDTSSTRGLHCKENLNGGEARKADDTDESLILVPNELAQFQSHLFWMGLDQSTIVNYVCSWVLFFLFSVIVPAVNSCFVACPDCDDSHSHPFERLVDYSDSALGAVAFICLSYNFRTYGLSNLLLLSNILEDSPEVQHGYREELHGAFRLLAIIILPCFVLELSHKIWWFSYVSVEILRLQGYNKLVGETPEVSVILSGHMHICDQLLIISHRSRTFLMTSLLTITLSQFLSLFAITTTAGPVNFFRAGDLAICSTIQLTGISICLYGAAKITHRAQRIVSIVSQWHAVTSCTPSLASAHVPVDNASAKISTIPAIPCSGSASSEKSQHELEALSADYYYTEQMPLIYNFESFQKRQALVSYLQHNKAGISTYGFVLDRAFIFTILGIEFSLVLFILGMTIGIH</sequence>
<name>A0ACC2CNN5_DIPCM</name>
<proteinExistence type="predicted"/>
<organism evidence="1 2">
    <name type="scientific">Diphasiastrum complanatum</name>
    <name type="common">Issler's clubmoss</name>
    <name type="synonym">Lycopodium complanatum</name>
    <dbReference type="NCBI Taxonomy" id="34168"/>
    <lineage>
        <taxon>Eukaryota</taxon>
        <taxon>Viridiplantae</taxon>
        <taxon>Streptophyta</taxon>
        <taxon>Embryophyta</taxon>
        <taxon>Tracheophyta</taxon>
        <taxon>Lycopodiopsida</taxon>
        <taxon>Lycopodiales</taxon>
        <taxon>Lycopodiaceae</taxon>
        <taxon>Lycopodioideae</taxon>
        <taxon>Diphasiastrum</taxon>
    </lineage>
</organism>
<reference evidence="2" key="1">
    <citation type="journal article" date="2024" name="Proc. Natl. Acad. Sci. U.S.A.">
        <title>Extraordinary preservation of gene collinearity over three hundred million years revealed in homosporous lycophytes.</title>
        <authorList>
            <person name="Li C."/>
            <person name="Wickell D."/>
            <person name="Kuo L.Y."/>
            <person name="Chen X."/>
            <person name="Nie B."/>
            <person name="Liao X."/>
            <person name="Peng D."/>
            <person name="Ji J."/>
            <person name="Jenkins J."/>
            <person name="Williams M."/>
            <person name="Shu S."/>
            <person name="Plott C."/>
            <person name="Barry K."/>
            <person name="Rajasekar S."/>
            <person name="Grimwood J."/>
            <person name="Han X."/>
            <person name="Sun S."/>
            <person name="Hou Z."/>
            <person name="He W."/>
            <person name="Dai G."/>
            <person name="Sun C."/>
            <person name="Schmutz J."/>
            <person name="Leebens-Mack J.H."/>
            <person name="Li F.W."/>
            <person name="Wang L."/>
        </authorList>
    </citation>
    <scope>NUCLEOTIDE SEQUENCE [LARGE SCALE GENOMIC DNA]</scope>
    <source>
        <strain evidence="2">cv. PW_Plant_1</strain>
    </source>
</reference>
<evidence type="ECO:0000313" key="1">
    <source>
        <dbReference type="EMBL" id="KAJ7543533.1"/>
    </source>
</evidence>
<dbReference type="EMBL" id="CM055100">
    <property type="protein sequence ID" value="KAJ7543533.1"/>
    <property type="molecule type" value="Genomic_DNA"/>
</dbReference>
<evidence type="ECO:0000313" key="2">
    <source>
        <dbReference type="Proteomes" id="UP001162992"/>
    </source>
</evidence>
<gene>
    <name evidence="1" type="ORF">O6H91_09G042300</name>
</gene>
<protein>
    <submittedName>
        <fullName evidence="1">Uncharacterized protein</fullName>
    </submittedName>
</protein>